<keyword evidence="2" id="KW-1185">Reference proteome</keyword>
<organism evidence="1 2">
    <name type="scientific">Metabacillus malikii</name>
    <dbReference type="NCBI Taxonomy" id="1504265"/>
    <lineage>
        <taxon>Bacteria</taxon>
        <taxon>Bacillati</taxon>
        <taxon>Bacillota</taxon>
        <taxon>Bacilli</taxon>
        <taxon>Bacillales</taxon>
        <taxon>Bacillaceae</taxon>
        <taxon>Metabacillus</taxon>
    </lineage>
</organism>
<comment type="caution">
    <text evidence="1">The sequence shown here is derived from an EMBL/GenBank/DDBJ whole genome shotgun (WGS) entry which is preliminary data.</text>
</comment>
<dbReference type="Proteomes" id="UP001234495">
    <property type="component" value="Unassembled WGS sequence"/>
</dbReference>
<accession>A0ABT9ZFM0</accession>
<name>A0ABT9ZFM0_9BACI</name>
<evidence type="ECO:0000313" key="1">
    <source>
        <dbReference type="EMBL" id="MDQ0231087.1"/>
    </source>
</evidence>
<gene>
    <name evidence="1" type="ORF">J2S19_002348</name>
</gene>
<protein>
    <submittedName>
        <fullName evidence="1">Uncharacterized protein</fullName>
    </submittedName>
</protein>
<sequence length="32" mass="3965">MKAKMREIKIEIVLHKRYEDQNERTKERNCSS</sequence>
<dbReference type="EMBL" id="JAUSUD010000009">
    <property type="protein sequence ID" value="MDQ0231087.1"/>
    <property type="molecule type" value="Genomic_DNA"/>
</dbReference>
<proteinExistence type="predicted"/>
<evidence type="ECO:0000313" key="2">
    <source>
        <dbReference type="Proteomes" id="UP001234495"/>
    </source>
</evidence>
<reference evidence="1 2" key="1">
    <citation type="submission" date="2023-07" db="EMBL/GenBank/DDBJ databases">
        <title>Genomic Encyclopedia of Type Strains, Phase IV (KMG-IV): sequencing the most valuable type-strain genomes for metagenomic binning, comparative biology and taxonomic classification.</title>
        <authorList>
            <person name="Goeker M."/>
        </authorList>
    </citation>
    <scope>NUCLEOTIDE SEQUENCE [LARGE SCALE GENOMIC DNA]</scope>
    <source>
        <strain evidence="1 2">DSM 29005</strain>
    </source>
</reference>